<gene>
    <name evidence="1" type="ORF">MFFC18_12840</name>
</gene>
<evidence type="ECO:0000313" key="2">
    <source>
        <dbReference type="Proteomes" id="UP000322214"/>
    </source>
</evidence>
<dbReference type="RefSeq" id="WP_168211075.1">
    <property type="nucleotide sequence ID" value="NZ_CP042912.1"/>
</dbReference>
<dbReference type="EMBL" id="CP042912">
    <property type="protein sequence ID" value="QEG21428.1"/>
    <property type="molecule type" value="Genomic_DNA"/>
</dbReference>
<sequence>MPIPDNIRKNWIELQKKFDHPVNAIGVKIAESDAKTLSVWKEEGIDQYQQK</sequence>
<reference evidence="1 2" key="1">
    <citation type="submission" date="2019-08" db="EMBL/GenBank/DDBJ databases">
        <title>Deep-cultivation of Planctomycetes and their phenomic and genomic characterization uncovers novel biology.</title>
        <authorList>
            <person name="Wiegand S."/>
            <person name="Jogler M."/>
            <person name="Boedeker C."/>
            <person name="Pinto D."/>
            <person name="Vollmers J."/>
            <person name="Rivas-Marin E."/>
            <person name="Kohn T."/>
            <person name="Peeters S.H."/>
            <person name="Heuer A."/>
            <person name="Rast P."/>
            <person name="Oberbeckmann S."/>
            <person name="Bunk B."/>
            <person name="Jeske O."/>
            <person name="Meyerdierks A."/>
            <person name="Storesund J.E."/>
            <person name="Kallscheuer N."/>
            <person name="Luecker S."/>
            <person name="Lage O.M."/>
            <person name="Pohl T."/>
            <person name="Merkel B.J."/>
            <person name="Hornburger P."/>
            <person name="Mueller R.-W."/>
            <person name="Bruemmer F."/>
            <person name="Labrenz M."/>
            <person name="Spormann A.M."/>
            <person name="Op den Camp H."/>
            <person name="Overmann J."/>
            <person name="Amann R."/>
            <person name="Jetten M.S.M."/>
            <person name="Mascher T."/>
            <person name="Medema M.H."/>
            <person name="Devos D.P."/>
            <person name="Kaster A.-K."/>
            <person name="Ovreas L."/>
            <person name="Rohde M."/>
            <person name="Galperin M.Y."/>
            <person name="Jogler C."/>
        </authorList>
    </citation>
    <scope>NUCLEOTIDE SEQUENCE [LARGE SCALE GENOMIC DNA]</scope>
    <source>
        <strain evidence="1 2">FC18</strain>
    </source>
</reference>
<protein>
    <submittedName>
        <fullName evidence="1">Uncharacterized protein</fullName>
    </submittedName>
</protein>
<organism evidence="1 2">
    <name type="scientific">Mariniblastus fucicola</name>
    <dbReference type="NCBI Taxonomy" id="980251"/>
    <lineage>
        <taxon>Bacteria</taxon>
        <taxon>Pseudomonadati</taxon>
        <taxon>Planctomycetota</taxon>
        <taxon>Planctomycetia</taxon>
        <taxon>Pirellulales</taxon>
        <taxon>Pirellulaceae</taxon>
        <taxon>Mariniblastus</taxon>
    </lineage>
</organism>
<accession>A0A5B9P4W1</accession>
<evidence type="ECO:0000313" key="1">
    <source>
        <dbReference type="EMBL" id="QEG21428.1"/>
    </source>
</evidence>
<dbReference type="AlphaFoldDB" id="A0A5B9P4W1"/>
<dbReference type="STRING" id="980251.GCA_001642875_01591"/>
<dbReference type="Proteomes" id="UP000322214">
    <property type="component" value="Chromosome"/>
</dbReference>
<dbReference type="KEGG" id="mff:MFFC18_12840"/>
<keyword evidence="2" id="KW-1185">Reference proteome</keyword>
<proteinExistence type="predicted"/>
<name>A0A5B9P4W1_9BACT</name>